<dbReference type="NCBIfam" id="NF009202">
    <property type="entry name" value="PRK12550.1"/>
    <property type="match status" value="1"/>
</dbReference>
<dbReference type="SUPFAM" id="SSF53223">
    <property type="entry name" value="Aminoacid dehydrogenase-like, N-terminal domain"/>
    <property type="match status" value="1"/>
</dbReference>
<dbReference type="GO" id="GO:0009423">
    <property type="term" value="P:chorismate biosynthetic process"/>
    <property type="evidence" value="ECO:0007669"/>
    <property type="project" value="TreeGrafter"/>
</dbReference>
<feature type="domain" description="Shikimate dehydrogenase substrate binding N-terminal" evidence="1">
    <location>
        <begin position="22"/>
        <end position="90"/>
    </location>
</feature>
<sequence>MLSKDTQLCISMSGRPSNIGTRFHNRLYDELGLDFVYKAFSPVDLAQAVAGIRGLPIRGAAVSMPFKEQVIPMLDALDESAKAIDSVNTIVNDDGILTGYNTDYVAVASLLQTHGVPTDLRIAVRGSGGMGKAVVAACRDTGFTRGTIVARNVEAGEKLAAQYGWEHSREVPEGTDVLVNVTPLGMAGGEGEGRLSFTTDEIDAATWIFDVVASPSDTPLVVAARERGKNVITGAEVIALQAAEQFVLYTGVRPSDEQIRTASEFSRQDA</sequence>
<dbReference type="InterPro" id="IPR036291">
    <property type="entry name" value="NAD(P)-bd_dom_sf"/>
</dbReference>
<dbReference type="eggNOG" id="COG0169">
    <property type="taxonomic scope" value="Bacteria"/>
</dbReference>
<dbReference type="GO" id="GO:0050661">
    <property type="term" value="F:NADP binding"/>
    <property type="evidence" value="ECO:0007669"/>
    <property type="project" value="TreeGrafter"/>
</dbReference>
<protein>
    <submittedName>
        <fullName evidence="2">Shikimate dehydrogenase</fullName>
    </submittedName>
</protein>
<dbReference type="PANTHER" id="PTHR21089">
    <property type="entry name" value="SHIKIMATE DEHYDROGENASE"/>
    <property type="match status" value="1"/>
</dbReference>
<dbReference type="Gene3D" id="3.40.50.720">
    <property type="entry name" value="NAD(P)-binding Rossmann-like Domain"/>
    <property type="match status" value="1"/>
</dbReference>
<evidence type="ECO:0000259" key="1">
    <source>
        <dbReference type="Pfam" id="PF08501"/>
    </source>
</evidence>
<dbReference type="HOGENOM" id="CLU_044063_3_0_11"/>
<evidence type="ECO:0000313" key="2">
    <source>
        <dbReference type="EMBL" id="AIF40912.1"/>
    </source>
</evidence>
<dbReference type="InterPro" id="IPR013708">
    <property type="entry name" value="Shikimate_DH-bd_N"/>
</dbReference>
<keyword evidence="3" id="KW-1185">Reference proteome</keyword>
<dbReference type="Proteomes" id="UP000027986">
    <property type="component" value="Chromosome"/>
</dbReference>
<dbReference type="GO" id="GO:0004764">
    <property type="term" value="F:shikimate 3-dehydrogenase (NADP+) activity"/>
    <property type="evidence" value="ECO:0007669"/>
    <property type="project" value="InterPro"/>
</dbReference>
<dbReference type="PANTHER" id="PTHR21089:SF9">
    <property type="entry name" value="SHIKIMATE DEHYDROGENASE-LIKE PROTEIN HI_0607"/>
    <property type="match status" value="1"/>
</dbReference>
<proteinExistence type="predicted"/>
<dbReference type="AlphaFoldDB" id="A0A075JI03"/>
<dbReference type="InterPro" id="IPR046346">
    <property type="entry name" value="Aminoacid_DH-like_N_sf"/>
</dbReference>
<dbReference type="GO" id="GO:0005829">
    <property type="term" value="C:cytosol"/>
    <property type="evidence" value="ECO:0007669"/>
    <property type="project" value="TreeGrafter"/>
</dbReference>
<dbReference type="OrthoDB" id="9792692at2"/>
<dbReference type="InterPro" id="IPR022893">
    <property type="entry name" value="Shikimate_DH_fam"/>
</dbReference>
<accession>A0A075JI03</accession>
<reference evidence="2 3" key="1">
    <citation type="submission" date="2014-07" db="EMBL/GenBank/DDBJ databases">
        <title>Genome Sequencing of Dermacoccus nishinomiyaensis.</title>
        <authorList>
            <person name="Hong K.W."/>
            <person name="Chan K.G."/>
        </authorList>
    </citation>
    <scope>NUCLEOTIDE SEQUENCE [LARGE SCALE GENOMIC DNA]</scope>
    <source>
        <strain evidence="2 3">M25</strain>
    </source>
</reference>
<dbReference type="Gene3D" id="3.40.50.10860">
    <property type="entry name" value="Leucine Dehydrogenase, chain A, domain 1"/>
    <property type="match status" value="1"/>
</dbReference>
<dbReference type="Pfam" id="PF08501">
    <property type="entry name" value="Shikimate_dh_N"/>
    <property type="match status" value="1"/>
</dbReference>
<dbReference type="CDD" id="cd01065">
    <property type="entry name" value="NAD_bind_Shikimate_DH"/>
    <property type="match status" value="1"/>
</dbReference>
<dbReference type="GO" id="GO:0019632">
    <property type="term" value="P:shikimate metabolic process"/>
    <property type="evidence" value="ECO:0007669"/>
    <property type="project" value="TreeGrafter"/>
</dbReference>
<dbReference type="SUPFAM" id="SSF51735">
    <property type="entry name" value="NAD(P)-binding Rossmann-fold domains"/>
    <property type="match status" value="1"/>
</dbReference>
<dbReference type="KEGG" id="dni:HX89_08125"/>
<gene>
    <name evidence="2" type="ORF">HX89_08125</name>
</gene>
<dbReference type="EMBL" id="CP008889">
    <property type="protein sequence ID" value="AIF40912.1"/>
    <property type="molecule type" value="Genomic_DNA"/>
</dbReference>
<organism evidence="2 3">
    <name type="scientific">Dermacoccus nishinomiyaensis</name>
    <dbReference type="NCBI Taxonomy" id="1274"/>
    <lineage>
        <taxon>Bacteria</taxon>
        <taxon>Bacillati</taxon>
        <taxon>Actinomycetota</taxon>
        <taxon>Actinomycetes</taxon>
        <taxon>Micrococcales</taxon>
        <taxon>Dermacoccaceae</taxon>
        <taxon>Dermacoccus</taxon>
    </lineage>
</organism>
<dbReference type="RefSeq" id="WP_038568446.1">
    <property type="nucleotide sequence ID" value="NZ_CP008889.1"/>
</dbReference>
<dbReference type="GeneID" id="41841110"/>
<name>A0A075JI03_9MICO</name>
<evidence type="ECO:0000313" key="3">
    <source>
        <dbReference type="Proteomes" id="UP000027986"/>
    </source>
</evidence>